<gene>
    <name evidence="12" type="ORF">SCD_n00043</name>
</gene>
<comment type="similarity">
    <text evidence="2 10">Belongs to the CheZ family.</text>
</comment>
<evidence type="ECO:0000256" key="6">
    <source>
        <dbReference type="ARBA" id="ARBA00022779"/>
    </source>
</evidence>
<keyword evidence="6 10" id="KW-0283">Flagellar rotation</keyword>
<evidence type="ECO:0000256" key="11">
    <source>
        <dbReference type="PIRSR" id="PIRSR002884-1"/>
    </source>
</evidence>
<reference evidence="12 13" key="1">
    <citation type="journal article" date="2012" name="Appl. Environ. Microbiol.">
        <title>Draft genome sequence of a psychrotolerant sulfur-oxidizing bacterium, Sulfuricella denitrificans skB26, and proteomic insights into cold adaptation.</title>
        <authorList>
            <person name="Watanabe T."/>
            <person name="Kojima H."/>
            <person name="Fukui M."/>
        </authorList>
    </citation>
    <scope>NUCLEOTIDE SEQUENCE [LARGE SCALE GENOMIC DNA]</scope>
    <source>
        <strain evidence="13">skB26</strain>
    </source>
</reference>
<comment type="subunit">
    <text evidence="10">Homodimer.</text>
</comment>
<dbReference type="KEGG" id="sdr:SCD_n00043"/>
<dbReference type="GO" id="GO:0004721">
    <property type="term" value="F:phosphoprotein phosphatase activity"/>
    <property type="evidence" value="ECO:0007669"/>
    <property type="project" value="UniProtKB-KW"/>
</dbReference>
<accession>S6AZF0</accession>
<organism evidence="12 13">
    <name type="scientific">Sulfuricella denitrificans (strain DSM 22764 / NBRC 105220 / skB26)</name>
    <dbReference type="NCBI Taxonomy" id="1163617"/>
    <lineage>
        <taxon>Bacteria</taxon>
        <taxon>Pseudomonadati</taxon>
        <taxon>Pseudomonadota</taxon>
        <taxon>Betaproteobacteria</taxon>
        <taxon>Nitrosomonadales</taxon>
        <taxon>Sulfuricellaceae</taxon>
        <taxon>Sulfuricella</taxon>
    </lineage>
</organism>
<evidence type="ECO:0000313" key="12">
    <source>
        <dbReference type="EMBL" id="BAN33892.1"/>
    </source>
</evidence>
<evidence type="ECO:0000256" key="3">
    <source>
        <dbReference type="ARBA" id="ARBA00018484"/>
    </source>
</evidence>
<evidence type="ECO:0000256" key="10">
    <source>
        <dbReference type="PIRNR" id="PIRNR002884"/>
    </source>
</evidence>
<dbReference type="EMBL" id="AP013066">
    <property type="protein sequence ID" value="BAN33892.1"/>
    <property type="molecule type" value="Genomic_DNA"/>
</dbReference>
<dbReference type="GO" id="GO:0097588">
    <property type="term" value="P:archaeal or bacterial-type flagellum-dependent cell motility"/>
    <property type="evidence" value="ECO:0007669"/>
    <property type="project" value="UniProtKB-KW"/>
</dbReference>
<dbReference type="AlphaFoldDB" id="S6AZF0"/>
<name>S6AZF0_SULDS</name>
<dbReference type="RefSeq" id="WP_009207163.1">
    <property type="nucleotide sequence ID" value="NC_022357.1"/>
</dbReference>
<keyword evidence="8 10" id="KW-0904">Protein phosphatase</keyword>
<evidence type="ECO:0000256" key="5">
    <source>
        <dbReference type="ARBA" id="ARBA00022500"/>
    </source>
</evidence>
<dbReference type="Gene3D" id="1.10.287.500">
    <property type="entry name" value="Helix hairpin bin"/>
    <property type="match status" value="1"/>
</dbReference>
<keyword evidence="4 10" id="KW-0963">Cytoplasm</keyword>
<dbReference type="Proteomes" id="UP000015559">
    <property type="component" value="Chromosome"/>
</dbReference>
<dbReference type="EC" id="3.1.3.-" evidence="10"/>
<dbReference type="GO" id="GO:0006935">
    <property type="term" value="P:chemotaxis"/>
    <property type="evidence" value="ECO:0007669"/>
    <property type="project" value="UniProtKB-KW"/>
</dbReference>
<dbReference type="GO" id="GO:0009288">
    <property type="term" value="C:bacterial-type flagellum"/>
    <property type="evidence" value="ECO:0007669"/>
    <property type="project" value="InterPro"/>
</dbReference>
<comment type="subcellular location">
    <subcellularLocation>
        <location evidence="1 10">Cytoplasm</location>
    </subcellularLocation>
</comment>
<keyword evidence="13" id="KW-1185">Reference proteome</keyword>
<evidence type="ECO:0000313" key="13">
    <source>
        <dbReference type="Proteomes" id="UP000015559"/>
    </source>
</evidence>
<dbReference type="InterPro" id="IPR050992">
    <property type="entry name" value="CheZ_family_phosphatases"/>
</dbReference>
<comment type="function">
    <text evidence="10">Plays an important role in bacterial chemotaxis signal transduction pathway by accelerating the dephosphorylation of phosphorylated CheY (CheY-P).</text>
</comment>
<dbReference type="PANTHER" id="PTHR43693:SF1">
    <property type="entry name" value="PROTEIN PHOSPHATASE CHEZ"/>
    <property type="match status" value="1"/>
</dbReference>
<keyword evidence="5 10" id="KW-0145">Chemotaxis</keyword>
<evidence type="ECO:0000256" key="1">
    <source>
        <dbReference type="ARBA" id="ARBA00004496"/>
    </source>
</evidence>
<feature type="site" description="Enhances dephosphorylation of CheY-P" evidence="11">
    <location>
        <position position="141"/>
    </location>
</feature>
<protein>
    <recommendedName>
        <fullName evidence="3 10">Protein phosphatase CheZ</fullName>
        <ecNumber evidence="10">3.1.3.-</ecNumber>
    </recommendedName>
    <alternativeName>
        <fullName evidence="9 10">Chemotaxis protein CheZ</fullName>
    </alternativeName>
</protein>
<evidence type="ECO:0000256" key="7">
    <source>
        <dbReference type="ARBA" id="ARBA00022801"/>
    </source>
</evidence>
<dbReference type="PANTHER" id="PTHR43693">
    <property type="entry name" value="PROTEIN PHOSPHATASE CHEZ"/>
    <property type="match status" value="1"/>
</dbReference>
<sequence>MNDESQHPAPVNESSYNELGHLIRQLHDTLRELGCDEVIQNLVGELPDTQDRLSYIAQLTEQAAQRVINAVEKAQPLQEKMETDALGLAEEWRNAQGNGERQRIGEKMHAFLTGIPTLTRETSSQLTEILMAQDFQDLTGQVIKKISQLTRELEHQLVHILLISKPADDSKNDGLLNGPVVKKDGRTDIVNGQEEVDDLLTSLGF</sequence>
<dbReference type="eggNOG" id="COG3143">
    <property type="taxonomic scope" value="Bacteria"/>
</dbReference>
<proteinExistence type="inferred from homology"/>
<dbReference type="SUPFAM" id="SSF75708">
    <property type="entry name" value="Chemotaxis phosphatase CheZ"/>
    <property type="match status" value="1"/>
</dbReference>
<dbReference type="HOGENOM" id="CLU_080718_1_0_4"/>
<evidence type="ECO:0000256" key="8">
    <source>
        <dbReference type="ARBA" id="ARBA00022912"/>
    </source>
</evidence>
<dbReference type="OrthoDB" id="9773007at2"/>
<dbReference type="Pfam" id="PF04344">
    <property type="entry name" value="CheZ"/>
    <property type="match status" value="1"/>
</dbReference>
<dbReference type="InterPro" id="IPR007439">
    <property type="entry name" value="Chemotax_Pase_CheZ"/>
</dbReference>
<evidence type="ECO:0000256" key="2">
    <source>
        <dbReference type="ARBA" id="ARBA00005908"/>
    </source>
</evidence>
<evidence type="ECO:0000256" key="4">
    <source>
        <dbReference type="ARBA" id="ARBA00022490"/>
    </source>
</evidence>
<dbReference type="PIRSF" id="PIRSF002884">
    <property type="entry name" value="CheZ"/>
    <property type="match status" value="1"/>
</dbReference>
<evidence type="ECO:0000256" key="9">
    <source>
        <dbReference type="ARBA" id="ARBA00029599"/>
    </source>
</evidence>
<dbReference type="GO" id="GO:0005737">
    <property type="term" value="C:cytoplasm"/>
    <property type="evidence" value="ECO:0007669"/>
    <property type="project" value="UniProtKB-SubCell"/>
</dbReference>
<dbReference type="STRING" id="1163617.SCD_n00043"/>
<keyword evidence="7 10" id="KW-0378">Hydrolase</keyword>
<dbReference type="GO" id="GO:0050920">
    <property type="term" value="P:regulation of chemotaxis"/>
    <property type="evidence" value="ECO:0007669"/>
    <property type="project" value="InterPro"/>
</dbReference>